<evidence type="ECO:0000313" key="3">
    <source>
        <dbReference type="Proteomes" id="UP000266841"/>
    </source>
</evidence>
<accession>K0TK44</accession>
<dbReference type="EMBL" id="AGNL01003766">
    <property type="protein sequence ID" value="EJK74341.1"/>
    <property type="molecule type" value="Genomic_DNA"/>
</dbReference>
<evidence type="ECO:0000256" key="1">
    <source>
        <dbReference type="SAM" id="MobiDB-lite"/>
    </source>
</evidence>
<dbReference type="Proteomes" id="UP000266841">
    <property type="component" value="Unassembled WGS sequence"/>
</dbReference>
<feature type="non-terminal residue" evidence="2">
    <location>
        <position position="1"/>
    </location>
</feature>
<feature type="compositionally biased region" description="Basic and acidic residues" evidence="1">
    <location>
        <begin position="51"/>
        <end position="69"/>
    </location>
</feature>
<name>K0TK44_THAOC</name>
<gene>
    <name evidence="2" type="ORF">THAOC_03985</name>
</gene>
<comment type="caution">
    <text evidence="2">The sequence shown here is derived from an EMBL/GenBank/DDBJ whole genome shotgun (WGS) entry which is preliminary data.</text>
</comment>
<proteinExistence type="predicted"/>
<feature type="region of interest" description="Disordered" evidence="1">
    <location>
        <begin position="42"/>
        <end position="82"/>
    </location>
</feature>
<evidence type="ECO:0000313" key="2">
    <source>
        <dbReference type="EMBL" id="EJK74341.1"/>
    </source>
</evidence>
<protein>
    <submittedName>
        <fullName evidence="2">Uncharacterized protein</fullName>
    </submittedName>
</protein>
<sequence length="100" mass="11210">PRSTRAEGSVQKMRPFSLVDRPGRFRTFSDKGRAVSKLWTVRGNRSNPAHGKKEQADDHHPEIAEKKNLPADNGTQKVSDGTSLIHSECSDLDLTQLKWT</sequence>
<organism evidence="2 3">
    <name type="scientific">Thalassiosira oceanica</name>
    <name type="common">Marine diatom</name>
    <dbReference type="NCBI Taxonomy" id="159749"/>
    <lineage>
        <taxon>Eukaryota</taxon>
        <taxon>Sar</taxon>
        <taxon>Stramenopiles</taxon>
        <taxon>Ochrophyta</taxon>
        <taxon>Bacillariophyta</taxon>
        <taxon>Coscinodiscophyceae</taxon>
        <taxon>Thalassiosirophycidae</taxon>
        <taxon>Thalassiosirales</taxon>
        <taxon>Thalassiosiraceae</taxon>
        <taxon>Thalassiosira</taxon>
    </lineage>
</organism>
<keyword evidence="3" id="KW-1185">Reference proteome</keyword>
<dbReference type="AlphaFoldDB" id="K0TK44"/>
<reference evidence="2 3" key="1">
    <citation type="journal article" date="2012" name="Genome Biol.">
        <title>Genome and low-iron response of an oceanic diatom adapted to chronic iron limitation.</title>
        <authorList>
            <person name="Lommer M."/>
            <person name="Specht M."/>
            <person name="Roy A.S."/>
            <person name="Kraemer L."/>
            <person name="Andreson R."/>
            <person name="Gutowska M.A."/>
            <person name="Wolf J."/>
            <person name="Bergner S.V."/>
            <person name="Schilhabel M.B."/>
            <person name="Klostermeier U.C."/>
            <person name="Beiko R.G."/>
            <person name="Rosenstiel P."/>
            <person name="Hippler M."/>
            <person name="Laroche J."/>
        </authorList>
    </citation>
    <scope>NUCLEOTIDE SEQUENCE [LARGE SCALE GENOMIC DNA]</scope>
    <source>
        <strain evidence="2 3">CCMP1005</strain>
    </source>
</reference>
<feature type="compositionally biased region" description="Polar residues" evidence="1">
    <location>
        <begin position="73"/>
        <end position="82"/>
    </location>
</feature>